<sequence>MTVPTRLTLSVSTSDPNIVARTAEHFARAAAGLALDGVETMLMAGPDEEDER</sequence>
<evidence type="ECO:0000313" key="2">
    <source>
        <dbReference type="Proteomes" id="UP000465091"/>
    </source>
</evidence>
<reference evidence="1 2" key="1">
    <citation type="submission" date="2019-12" db="EMBL/GenBank/DDBJ databases">
        <authorList>
            <person name="Kistler A.K."/>
            <person name="Garlena R.A."/>
            <person name="Russell D.A."/>
            <person name="Pope W.H."/>
            <person name="Jacobs-Sera D."/>
            <person name="Hatfull G.F."/>
        </authorList>
    </citation>
    <scope>NUCLEOTIDE SEQUENCE [LARGE SCALE GENOMIC DNA]</scope>
</reference>
<name>A0A6B9LIM1_9CAUD</name>
<protein>
    <submittedName>
        <fullName evidence="1">Uncharacterized protein</fullName>
    </submittedName>
</protein>
<keyword evidence="2" id="KW-1185">Reference proteome</keyword>
<dbReference type="GeneID" id="80004665"/>
<dbReference type="Proteomes" id="UP000465091">
    <property type="component" value="Segment"/>
</dbReference>
<dbReference type="KEGG" id="vg:80004665"/>
<dbReference type="RefSeq" id="YP_010751006.1">
    <property type="nucleotide sequence ID" value="NC_073364.1"/>
</dbReference>
<dbReference type="EMBL" id="MN813682">
    <property type="protein sequence ID" value="QHB37089.1"/>
    <property type="molecule type" value="Genomic_DNA"/>
</dbReference>
<evidence type="ECO:0000313" key="1">
    <source>
        <dbReference type="EMBL" id="QHB37089.1"/>
    </source>
</evidence>
<accession>A0A6B9LIM1</accession>
<gene>
    <name evidence="1" type="primary">96</name>
    <name evidence="1" type="ORF">SEA_MATZAH_96</name>
</gene>
<organism evidence="1 2">
    <name type="scientific">Microbacterium phage Matzah</name>
    <dbReference type="NCBI Taxonomy" id="2686228"/>
    <lineage>
        <taxon>Viruses</taxon>
        <taxon>Duplodnaviria</taxon>
        <taxon>Heunggongvirae</taxon>
        <taxon>Uroviricota</taxon>
        <taxon>Caudoviricetes</taxon>
        <taxon>Kutznervirinae</taxon>
        <taxon>Mementomorivirus</taxon>
        <taxon>Mementomorivirus matzah</taxon>
    </lineage>
</organism>
<proteinExistence type="predicted"/>